<comment type="caution">
    <text evidence="1">The sequence shown here is derived from an EMBL/GenBank/DDBJ whole genome shotgun (WGS) entry which is preliminary data.</text>
</comment>
<dbReference type="InterPro" id="IPR007061">
    <property type="entry name" value="MST-like"/>
</dbReference>
<dbReference type="SUPFAM" id="SSF109854">
    <property type="entry name" value="DinB/YfiT-like putative metalloenzymes"/>
    <property type="match status" value="1"/>
</dbReference>
<accession>A0ABV6URF4</accession>
<dbReference type="RefSeq" id="WP_030255619.1">
    <property type="nucleotide sequence ID" value="NZ_JBHEZZ010000012.1"/>
</dbReference>
<dbReference type="Pfam" id="PF04978">
    <property type="entry name" value="MST"/>
    <property type="match status" value="1"/>
</dbReference>
<reference evidence="1 2" key="1">
    <citation type="submission" date="2024-09" db="EMBL/GenBank/DDBJ databases">
        <authorList>
            <person name="Lee S.D."/>
        </authorList>
    </citation>
    <scope>NUCLEOTIDE SEQUENCE [LARGE SCALE GENOMIC DNA]</scope>
    <source>
        <strain evidence="1 2">N1-5</strain>
    </source>
</reference>
<evidence type="ECO:0000313" key="2">
    <source>
        <dbReference type="Proteomes" id="UP001592528"/>
    </source>
</evidence>
<dbReference type="InterPro" id="IPR034660">
    <property type="entry name" value="DinB/YfiT-like"/>
</dbReference>
<evidence type="ECO:0000313" key="1">
    <source>
        <dbReference type="EMBL" id="MFC1404042.1"/>
    </source>
</evidence>
<name>A0ABV6URF4_9ACTN</name>
<gene>
    <name evidence="1" type="ORF">ACEZDJ_22370</name>
</gene>
<dbReference type="EMBL" id="JBHEZZ010000012">
    <property type="protein sequence ID" value="MFC1404042.1"/>
    <property type="molecule type" value="Genomic_DNA"/>
</dbReference>
<organism evidence="1 2">
    <name type="scientific">Streptacidiphilus cavernicola</name>
    <dbReference type="NCBI Taxonomy" id="3342716"/>
    <lineage>
        <taxon>Bacteria</taxon>
        <taxon>Bacillati</taxon>
        <taxon>Actinomycetota</taxon>
        <taxon>Actinomycetes</taxon>
        <taxon>Kitasatosporales</taxon>
        <taxon>Streptomycetaceae</taxon>
        <taxon>Streptacidiphilus</taxon>
    </lineage>
</organism>
<protein>
    <submittedName>
        <fullName evidence="1">DinB family protein</fullName>
    </submittedName>
</protein>
<dbReference type="Proteomes" id="UP001592528">
    <property type="component" value="Unassembled WGS sequence"/>
</dbReference>
<proteinExistence type="predicted"/>
<keyword evidence="2" id="KW-1185">Reference proteome</keyword>
<dbReference type="Gene3D" id="1.20.120.450">
    <property type="entry name" value="dinb family like domain"/>
    <property type="match status" value="1"/>
</dbReference>
<sequence>MPVLVSAETDERAALLQFVEAQRGALRRAVGGLTEEQASSRPTVSELSVAGVLKHCAEMESNWVRVILAGRPSLRQRDQSNWGDSFRLVDGETVDDVLAFQEAVSAETAEIIAALPDLDVEVPLPEAPWFPQGSHRSARWILLHLVEELARHAGHADILRESVDGATAFALLGW</sequence>